<comment type="caution">
    <text evidence="1">The sequence shown here is derived from an EMBL/GenBank/DDBJ whole genome shotgun (WGS) entry which is preliminary data.</text>
</comment>
<dbReference type="EMBL" id="JAUTBA010000001">
    <property type="protein sequence ID" value="MDQ1151353.1"/>
    <property type="molecule type" value="Genomic_DNA"/>
</dbReference>
<evidence type="ECO:0008006" key="3">
    <source>
        <dbReference type="Google" id="ProtNLM"/>
    </source>
</evidence>
<proteinExistence type="predicted"/>
<sequence>MRFRQIISLFFVLFTLVNCDTSLMVQGTGVLRDAARKFELRNGNRTVIYIPMRHLGTRVYYDHIQNTVDSLQKSGYVVFYESIAYQVDSAAQRDLYDRKFRKLTGNRLGLQQCIETPGDTSRVLRAPMYRKLGQRIISQPDYSFFRVNYETAVNADIPKNKLLDEFEYLYGTINLDACDFKTPLHEPYSCKAMKTALKNKFDKEFIMKKREENLASLVADAPQQKILILFGTSHFKGFLRNLQDRDPKWIQIK</sequence>
<evidence type="ECO:0000313" key="1">
    <source>
        <dbReference type="EMBL" id="MDQ1151353.1"/>
    </source>
</evidence>
<reference evidence="1 2" key="1">
    <citation type="submission" date="2023-07" db="EMBL/GenBank/DDBJ databases">
        <title>Functional and genomic diversity of the sorghum phyllosphere microbiome.</title>
        <authorList>
            <person name="Shade A."/>
        </authorList>
    </citation>
    <scope>NUCLEOTIDE SEQUENCE [LARGE SCALE GENOMIC DNA]</scope>
    <source>
        <strain evidence="1 2">SORGH_AS_0892</strain>
    </source>
</reference>
<dbReference type="RefSeq" id="WP_307186845.1">
    <property type="nucleotide sequence ID" value="NZ_JAUTBA010000001.1"/>
</dbReference>
<organism evidence="1 2">
    <name type="scientific">Sphingobacterium zeae</name>
    <dbReference type="NCBI Taxonomy" id="1776859"/>
    <lineage>
        <taxon>Bacteria</taxon>
        <taxon>Pseudomonadati</taxon>
        <taxon>Bacteroidota</taxon>
        <taxon>Sphingobacteriia</taxon>
        <taxon>Sphingobacteriales</taxon>
        <taxon>Sphingobacteriaceae</taxon>
        <taxon>Sphingobacterium</taxon>
    </lineage>
</organism>
<gene>
    <name evidence="1" type="ORF">QE382_003337</name>
</gene>
<name>A0ABU0U8R3_9SPHI</name>
<keyword evidence="2" id="KW-1185">Reference proteome</keyword>
<evidence type="ECO:0000313" key="2">
    <source>
        <dbReference type="Proteomes" id="UP001244640"/>
    </source>
</evidence>
<protein>
    <recommendedName>
        <fullName evidence="3">TraB family protein</fullName>
    </recommendedName>
</protein>
<dbReference type="Proteomes" id="UP001244640">
    <property type="component" value="Unassembled WGS sequence"/>
</dbReference>
<accession>A0ABU0U8R3</accession>